<evidence type="ECO:0000256" key="1">
    <source>
        <dbReference type="ARBA" id="ARBA00006534"/>
    </source>
</evidence>
<dbReference type="GO" id="GO:0006508">
    <property type="term" value="P:proteolysis"/>
    <property type="evidence" value="ECO:0007669"/>
    <property type="project" value="UniProtKB-KW"/>
</dbReference>
<dbReference type="Gene3D" id="3.40.50.880">
    <property type="match status" value="1"/>
</dbReference>
<organism evidence="6 7">
    <name type="scientific">Streptomyces lydicus</name>
    <dbReference type="NCBI Taxonomy" id="47763"/>
    <lineage>
        <taxon>Bacteria</taxon>
        <taxon>Bacillati</taxon>
        <taxon>Actinomycetota</taxon>
        <taxon>Actinomycetes</taxon>
        <taxon>Kitasatosporales</taxon>
        <taxon>Streptomycetaceae</taxon>
        <taxon>Streptomyces</taxon>
    </lineage>
</organism>
<evidence type="ECO:0000256" key="5">
    <source>
        <dbReference type="SAM" id="MobiDB-lite"/>
    </source>
</evidence>
<dbReference type="PANTHER" id="PTHR20842">
    <property type="entry name" value="PROTEASE S51 ALPHA-ASPARTYL DIPEPTIDASE"/>
    <property type="match status" value="1"/>
</dbReference>
<proteinExistence type="inferred from homology"/>
<dbReference type="SUPFAM" id="SSF52317">
    <property type="entry name" value="Class I glutamine amidotransferase-like"/>
    <property type="match status" value="1"/>
</dbReference>
<evidence type="ECO:0000256" key="4">
    <source>
        <dbReference type="ARBA" id="ARBA00022825"/>
    </source>
</evidence>
<evidence type="ECO:0000256" key="2">
    <source>
        <dbReference type="ARBA" id="ARBA00022670"/>
    </source>
</evidence>
<keyword evidence="3" id="KW-0378">Hydrolase</keyword>
<dbReference type="Pfam" id="PF03575">
    <property type="entry name" value="Peptidase_S51"/>
    <property type="match status" value="1"/>
</dbReference>
<dbReference type="InterPro" id="IPR029062">
    <property type="entry name" value="Class_I_gatase-like"/>
</dbReference>
<dbReference type="GO" id="GO:0008236">
    <property type="term" value="F:serine-type peptidase activity"/>
    <property type="evidence" value="ECO:0007669"/>
    <property type="project" value="UniProtKB-KW"/>
</dbReference>
<reference evidence="6 7" key="1">
    <citation type="submission" date="2018-04" db="EMBL/GenBank/DDBJ databases">
        <title>Complete genome sequences of Streptomyces lydicus strain WYEC and characterization of antagonistic properties of biological control agents.</title>
        <authorList>
            <person name="Mariita R.M."/>
            <person name="Sello J.K."/>
        </authorList>
    </citation>
    <scope>NUCLEOTIDE SEQUENCE [LARGE SCALE GENOMIC DNA]</scope>
    <source>
        <strain evidence="6 7">WYEC 108</strain>
    </source>
</reference>
<feature type="compositionally biased region" description="Low complexity" evidence="5">
    <location>
        <begin position="276"/>
        <end position="287"/>
    </location>
</feature>
<dbReference type="EMBL" id="CP029042">
    <property type="protein sequence ID" value="AZS74955.1"/>
    <property type="molecule type" value="Genomic_DNA"/>
</dbReference>
<dbReference type="Proteomes" id="UP000275579">
    <property type="component" value="Chromosome"/>
</dbReference>
<evidence type="ECO:0000313" key="7">
    <source>
        <dbReference type="Proteomes" id="UP000275579"/>
    </source>
</evidence>
<comment type="similarity">
    <text evidence="1">Belongs to the peptidase S51 family.</text>
</comment>
<keyword evidence="4" id="KW-0720">Serine protease</keyword>
<feature type="region of interest" description="Disordered" evidence="5">
    <location>
        <begin position="265"/>
        <end position="287"/>
    </location>
</feature>
<protein>
    <submittedName>
        <fullName evidence="6">Peptidase E</fullName>
    </submittedName>
</protein>
<gene>
    <name evidence="6" type="ORF">DDE74_32120</name>
</gene>
<dbReference type="AlphaFoldDB" id="A0A3Q9KEC6"/>
<keyword evidence="2" id="KW-0645">Protease</keyword>
<name>A0A3Q9KEC6_9ACTN</name>
<evidence type="ECO:0000313" key="6">
    <source>
        <dbReference type="EMBL" id="AZS74955.1"/>
    </source>
</evidence>
<evidence type="ECO:0000256" key="3">
    <source>
        <dbReference type="ARBA" id="ARBA00022801"/>
    </source>
</evidence>
<dbReference type="InterPro" id="IPR005320">
    <property type="entry name" value="Peptidase_S51"/>
</dbReference>
<accession>A0A3Q9KEC6</accession>
<dbReference type="PANTHER" id="PTHR20842:SF0">
    <property type="entry name" value="ALPHA-ASPARTYL DIPEPTIDASE"/>
    <property type="match status" value="1"/>
</dbReference>
<dbReference type="CDD" id="cd03146">
    <property type="entry name" value="GAT1_Peptidase_E"/>
    <property type="match status" value="1"/>
</dbReference>
<sequence length="287" mass="30186">MVRQHSGHLPLLRAVCCGGNPVAVVPVRRLALLGGGFSTDDDELLDDWVLGHSSASRPKVCFVPTASGDAPAYVERFLTVFQSRNCEPSVLPLFRRELDDDALRRFLLSQDVVYVGGGNTANLLAVWRTHGVDRLLREAYDRGTLLCGISAGANCWAEGSHTDSFGPLTFLSDGLSLLSGSVCPHYDSEPGRRPSYQAAVATGALPAGWALEDGVGALFMAGVLTETVTRTPQAHLYQVAPDGDSGVKERAVPGRLLTEARVPAPAGSALRRRGDASAGAAGVAAPA</sequence>